<evidence type="ECO:0000313" key="6">
    <source>
        <dbReference type="Proteomes" id="UP000044377"/>
    </source>
</evidence>
<evidence type="ECO:0000256" key="3">
    <source>
        <dbReference type="ARBA" id="ARBA00022723"/>
    </source>
</evidence>
<evidence type="ECO:0000256" key="4">
    <source>
        <dbReference type="ARBA" id="ARBA00022842"/>
    </source>
</evidence>
<comment type="cofactor">
    <cofactor evidence="1">
        <name>Mg(2+)</name>
        <dbReference type="ChEBI" id="CHEBI:18420"/>
    </cofactor>
</comment>
<dbReference type="PANTHER" id="PTHR46193:SF10">
    <property type="entry name" value="6-PHOSPHOGLUCONATE PHOSPHATASE"/>
    <property type="match status" value="1"/>
</dbReference>
<dbReference type="InterPro" id="IPR051600">
    <property type="entry name" value="Beta-PGM-like"/>
</dbReference>
<dbReference type="InterPro" id="IPR023214">
    <property type="entry name" value="HAD_sf"/>
</dbReference>
<dbReference type="RefSeq" id="WP_048637344.1">
    <property type="nucleotide sequence ID" value="NZ_CGIG01000001.1"/>
</dbReference>
<organism evidence="5 6">
    <name type="scientific">Brenneria goodwinii</name>
    <dbReference type="NCBI Taxonomy" id="1109412"/>
    <lineage>
        <taxon>Bacteria</taxon>
        <taxon>Pseudomonadati</taxon>
        <taxon>Pseudomonadota</taxon>
        <taxon>Gammaproteobacteria</taxon>
        <taxon>Enterobacterales</taxon>
        <taxon>Pectobacteriaceae</taxon>
        <taxon>Brenneria</taxon>
    </lineage>
</organism>
<gene>
    <name evidence="5" type="ORF">BN1221_02232c</name>
</gene>
<keyword evidence="6" id="KW-1185">Reference proteome</keyword>
<sequence>MSDKLDLLIFDCDGVLVDSEIIGINLTRSLLKTHGVDIGFEEFTAEYSGLLWDELINKVKINKRVDLPASINQNFHSALLKQFAEKLSPIPGAYEVISKISTKKCICSNSSKEQLNFMLSLVGLKPLFSPNIFSAVDLGPGRSKPQPDIFLSAAGTLQSTPHKTMVIEDSIHGVIAAKKAGMYVIGFTGGSHTYINHKEKLENAGANVVIDSMYLLSDEIDRFCRRGW</sequence>
<dbReference type="InterPro" id="IPR041492">
    <property type="entry name" value="HAD_2"/>
</dbReference>
<dbReference type="Pfam" id="PF13419">
    <property type="entry name" value="HAD_2"/>
    <property type="match status" value="1"/>
</dbReference>
<dbReference type="Gene3D" id="1.10.150.240">
    <property type="entry name" value="Putative phosphatase, domain 2"/>
    <property type="match status" value="1"/>
</dbReference>
<dbReference type="NCBIfam" id="TIGR01509">
    <property type="entry name" value="HAD-SF-IA-v3"/>
    <property type="match status" value="1"/>
</dbReference>
<dbReference type="STRING" id="1109412.BN1221_02232c"/>
<dbReference type="GO" id="GO:0008967">
    <property type="term" value="F:phosphoglycolate phosphatase activity"/>
    <property type="evidence" value="ECO:0007669"/>
    <property type="project" value="UniProtKB-EC"/>
</dbReference>
<keyword evidence="5" id="KW-0378">Hydrolase</keyword>
<accession>A0A0G4JVS1</accession>
<dbReference type="InterPro" id="IPR036412">
    <property type="entry name" value="HAD-like_sf"/>
</dbReference>
<reference evidence="6" key="1">
    <citation type="submission" date="2015-01" db="EMBL/GenBank/DDBJ databases">
        <authorList>
            <person name="Paterson Steve"/>
        </authorList>
    </citation>
    <scope>NUCLEOTIDE SEQUENCE [LARGE SCALE GENOMIC DNA]</scope>
    <source>
        <strain evidence="6">OBR1</strain>
    </source>
</reference>
<dbReference type="PANTHER" id="PTHR46193">
    <property type="entry name" value="6-PHOSPHOGLUCONATE PHOSPHATASE"/>
    <property type="match status" value="1"/>
</dbReference>
<comment type="similarity">
    <text evidence="2">Belongs to the HAD-like hydrolase superfamily. CbbY/CbbZ/Gph/YieH family.</text>
</comment>
<dbReference type="InterPro" id="IPR023198">
    <property type="entry name" value="PGP-like_dom2"/>
</dbReference>
<dbReference type="EMBL" id="CGIG01000001">
    <property type="protein sequence ID" value="CPR16709.1"/>
    <property type="molecule type" value="Genomic_DNA"/>
</dbReference>
<dbReference type="AlphaFoldDB" id="A0A0G4JVS1"/>
<dbReference type="Proteomes" id="UP000044377">
    <property type="component" value="Unassembled WGS sequence"/>
</dbReference>
<evidence type="ECO:0000256" key="2">
    <source>
        <dbReference type="ARBA" id="ARBA00006171"/>
    </source>
</evidence>
<dbReference type="SFLD" id="SFLDS00003">
    <property type="entry name" value="Haloacid_Dehalogenase"/>
    <property type="match status" value="1"/>
</dbReference>
<dbReference type="OrthoDB" id="9800058at2"/>
<dbReference type="SUPFAM" id="SSF56784">
    <property type="entry name" value="HAD-like"/>
    <property type="match status" value="1"/>
</dbReference>
<keyword evidence="3" id="KW-0479">Metal-binding</keyword>
<evidence type="ECO:0000256" key="1">
    <source>
        <dbReference type="ARBA" id="ARBA00001946"/>
    </source>
</evidence>
<dbReference type="InterPro" id="IPR006439">
    <property type="entry name" value="HAD-SF_hydro_IA"/>
</dbReference>
<proteinExistence type="inferred from homology"/>
<dbReference type="Gene3D" id="3.40.50.1000">
    <property type="entry name" value="HAD superfamily/HAD-like"/>
    <property type="match status" value="1"/>
</dbReference>
<keyword evidence="4" id="KW-0460">Magnesium</keyword>
<dbReference type="GO" id="GO:0046872">
    <property type="term" value="F:metal ion binding"/>
    <property type="evidence" value="ECO:0007669"/>
    <property type="project" value="UniProtKB-KW"/>
</dbReference>
<name>A0A0G4JVS1_9GAMM</name>
<protein>
    <submittedName>
        <fullName evidence="5">PHOSPHOGLYCOLATE PHOSPHATASE</fullName>
        <ecNumber evidence="5">3.1.3.18</ecNumber>
    </submittedName>
</protein>
<evidence type="ECO:0000313" key="5">
    <source>
        <dbReference type="EMBL" id="CPR16709.1"/>
    </source>
</evidence>
<dbReference type="SFLD" id="SFLDG01129">
    <property type="entry name" value="C1.5:_HAD__Beta-PGM__Phosphata"/>
    <property type="match status" value="1"/>
</dbReference>
<dbReference type="EC" id="3.1.3.18" evidence="5"/>